<dbReference type="Gene3D" id="1.10.10.10">
    <property type="entry name" value="Winged helix-like DNA-binding domain superfamily/Winged helix DNA-binding domain"/>
    <property type="match status" value="1"/>
</dbReference>
<dbReference type="InterPro" id="IPR052067">
    <property type="entry name" value="Metal_resp_HTH_trans_reg"/>
</dbReference>
<dbReference type="PANTHER" id="PTHR35790:SF4">
    <property type="entry name" value="HTH-TYPE TRANSCRIPTIONAL REGULATOR PCHR"/>
    <property type="match status" value="1"/>
</dbReference>
<dbReference type="Pfam" id="PF12802">
    <property type="entry name" value="MarR_2"/>
    <property type="match status" value="1"/>
</dbReference>
<dbReference type="SMART" id="SM00347">
    <property type="entry name" value="HTH_MARR"/>
    <property type="match status" value="1"/>
</dbReference>
<gene>
    <name evidence="1" type="ORF">BIN_B_01580</name>
</gene>
<sequence length="192" mass="20914">METMIPLPTIHEVPRRGKMVSVKTKSGLVEDITALMDAVADRFDGDEDTDAEHDFVASHCPAGLEAAVRSLPKLSMHLLDAIAAGPVGIVGLAAKSGQLKGTVSKHVQRLVEAGLVVRTPVPGNRKEIELRLTADGERVAAAHRELHEEMNRGWRDFLMRYSVNELQVLTKVLRDLASARKVGVRMVAADQP</sequence>
<dbReference type="InterPro" id="IPR011991">
    <property type="entry name" value="ArsR-like_HTH"/>
</dbReference>
<dbReference type="PANTHER" id="PTHR35790">
    <property type="entry name" value="HTH-TYPE TRANSCRIPTIONAL REGULATOR PCHR"/>
    <property type="match status" value="1"/>
</dbReference>
<organism evidence="1">
    <name type="scientific">Mycolicibacterium smegmatis</name>
    <name type="common">Mycobacterium smegmatis</name>
    <dbReference type="NCBI Taxonomy" id="1772"/>
    <lineage>
        <taxon>Bacteria</taxon>
        <taxon>Bacillati</taxon>
        <taxon>Actinomycetota</taxon>
        <taxon>Actinomycetes</taxon>
        <taxon>Mycobacteriales</taxon>
        <taxon>Mycobacteriaceae</taxon>
        <taxon>Mycolicibacterium</taxon>
    </lineage>
</organism>
<dbReference type="SUPFAM" id="SSF46785">
    <property type="entry name" value="Winged helix' DNA-binding domain"/>
    <property type="match status" value="1"/>
</dbReference>
<dbReference type="InterPro" id="IPR023187">
    <property type="entry name" value="Tscrpt_reg_MarR-type_CS"/>
</dbReference>
<dbReference type="PROSITE" id="PS50995">
    <property type="entry name" value="HTH_MARR_2"/>
    <property type="match status" value="1"/>
</dbReference>
<dbReference type="GO" id="GO:0003700">
    <property type="term" value="F:DNA-binding transcription factor activity"/>
    <property type="evidence" value="ECO:0007669"/>
    <property type="project" value="InterPro"/>
</dbReference>
<dbReference type="EMBL" id="LR589632">
    <property type="protein sequence ID" value="VTP07261.1"/>
    <property type="molecule type" value="Genomic_DNA"/>
</dbReference>
<protein>
    <submittedName>
        <fullName evidence="1">MarR family protein</fullName>
    </submittedName>
</protein>
<reference evidence="1" key="1">
    <citation type="submission" date="2019-05" db="EMBL/GenBank/DDBJ databases">
        <authorList>
            <person name="Naeem R."/>
            <person name="Antony C."/>
            <person name="Guan Q."/>
        </authorList>
    </citation>
    <scope>NUCLEOTIDE SEQUENCE</scope>
    <source>
        <strain evidence="1">1</strain>
    </source>
</reference>
<dbReference type="InterPro" id="IPR036388">
    <property type="entry name" value="WH-like_DNA-bd_sf"/>
</dbReference>
<dbReference type="InterPro" id="IPR000835">
    <property type="entry name" value="HTH_MarR-typ"/>
</dbReference>
<dbReference type="PROSITE" id="PS01117">
    <property type="entry name" value="HTH_MARR_1"/>
    <property type="match status" value="1"/>
</dbReference>
<accession>A0A653FDT6</accession>
<proteinExistence type="predicted"/>
<name>A0A653FDT6_MYCSM</name>
<dbReference type="InterPro" id="IPR036390">
    <property type="entry name" value="WH_DNA-bd_sf"/>
</dbReference>
<evidence type="ECO:0000313" key="1">
    <source>
        <dbReference type="EMBL" id="VTP07261.1"/>
    </source>
</evidence>
<dbReference type="AlphaFoldDB" id="A0A653FDT6"/>
<dbReference type="CDD" id="cd00090">
    <property type="entry name" value="HTH_ARSR"/>
    <property type="match status" value="1"/>
</dbReference>